<evidence type="ECO:0000256" key="2">
    <source>
        <dbReference type="ARBA" id="ARBA00008316"/>
    </source>
</evidence>
<dbReference type="Gene3D" id="3.30.1360.40">
    <property type="match status" value="1"/>
</dbReference>
<name>A0A2K9IUR3_9BACI</name>
<dbReference type="InterPro" id="IPR036388">
    <property type="entry name" value="WH-like_DNA-bd_sf"/>
</dbReference>
<dbReference type="InterPro" id="IPR001669">
    <property type="entry name" value="Arg_repress"/>
</dbReference>
<reference evidence="11" key="1">
    <citation type="submission" date="2016-11" db="EMBL/GenBank/DDBJ databases">
        <title>Complete genome sequence of Virgibacillus pantothenticus 21D, a halophilic bacterium isolated from the deep hypersaline anoxic basin Discovery in the Mediterranean Sea.</title>
        <authorList>
            <person name="Zeaiter Z."/>
            <person name="Booth J.M."/>
            <person name="Prosdocimi E.M."/>
            <person name="Mapelli F."/>
            <person name="Fusi M."/>
            <person name="Daffonchio D."/>
            <person name="Borin S."/>
            <person name="Crotti E."/>
        </authorList>
    </citation>
    <scope>NUCLEOTIDE SEQUENCE [LARGE SCALE GENOMIC DNA]</scope>
    <source>
        <strain evidence="11">21D</strain>
    </source>
</reference>
<dbReference type="InterPro" id="IPR020899">
    <property type="entry name" value="Arg_repress_C"/>
</dbReference>
<proteinExistence type="inferred from homology"/>
<dbReference type="PANTHER" id="PTHR34471:SF1">
    <property type="entry name" value="ARGININE REPRESSOR"/>
    <property type="match status" value="1"/>
</dbReference>
<evidence type="ECO:0000259" key="8">
    <source>
        <dbReference type="Pfam" id="PF01316"/>
    </source>
</evidence>
<dbReference type="Gene3D" id="1.10.10.10">
    <property type="entry name" value="Winged helix-like DNA-binding domain superfamily/Winged helix DNA-binding domain"/>
    <property type="match status" value="1"/>
</dbReference>
<comment type="pathway">
    <text evidence="7">Amino-acid biosynthesis; L-arginine biosynthesis [regulation].</text>
</comment>
<dbReference type="HAMAP" id="MF_00173">
    <property type="entry name" value="Arg_repressor"/>
    <property type="match status" value="1"/>
</dbReference>
<gene>
    <name evidence="10" type="primary">argR_1</name>
    <name evidence="7" type="synonym">argR</name>
    <name evidence="10" type="ORF">A21D_00425</name>
</gene>
<dbReference type="InterPro" id="IPR036251">
    <property type="entry name" value="Arg_repress_C_sf"/>
</dbReference>
<evidence type="ECO:0000256" key="4">
    <source>
        <dbReference type="ARBA" id="ARBA00023015"/>
    </source>
</evidence>
<evidence type="ECO:0000256" key="5">
    <source>
        <dbReference type="ARBA" id="ARBA00023125"/>
    </source>
</evidence>
<feature type="domain" description="Arginine repressor DNA-binding" evidence="8">
    <location>
        <begin position="1"/>
        <end position="67"/>
    </location>
</feature>
<dbReference type="Proteomes" id="UP000234237">
    <property type="component" value="Chromosome"/>
</dbReference>
<dbReference type="RefSeq" id="WP_164085282.1">
    <property type="nucleotide sequence ID" value="NZ_CP018622.1"/>
</dbReference>
<dbReference type="Pfam" id="PF01316">
    <property type="entry name" value="Arg_repressor"/>
    <property type="match status" value="1"/>
</dbReference>
<dbReference type="GO" id="GO:0003700">
    <property type="term" value="F:DNA-binding transcription factor activity"/>
    <property type="evidence" value="ECO:0007669"/>
    <property type="project" value="UniProtKB-UniRule"/>
</dbReference>
<organism evidence="10 11">
    <name type="scientific">Virgibacillus dokdonensis</name>
    <dbReference type="NCBI Taxonomy" id="302167"/>
    <lineage>
        <taxon>Bacteria</taxon>
        <taxon>Bacillati</taxon>
        <taxon>Bacillota</taxon>
        <taxon>Bacilli</taxon>
        <taxon>Bacillales</taxon>
        <taxon>Bacillaceae</taxon>
        <taxon>Virgibacillus</taxon>
    </lineage>
</organism>
<protein>
    <recommendedName>
        <fullName evidence="7">Arginine repressor</fullName>
    </recommendedName>
</protein>
<keyword evidence="4 7" id="KW-0805">Transcription regulation</keyword>
<dbReference type="InterPro" id="IPR020900">
    <property type="entry name" value="Arg_repress_DNA-bd"/>
</dbReference>
<evidence type="ECO:0000256" key="7">
    <source>
        <dbReference type="HAMAP-Rule" id="MF_00173"/>
    </source>
</evidence>
<dbReference type="GO" id="GO:1900079">
    <property type="term" value="P:regulation of arginine biosynthetic process"/>
    <property type="evidence" value="ECO:0007669"/>
    <property type="project" value="UniProtKB-UniRule"/>
</dbReference>
<dbReference type="Pfam" id="PF02863">
    <property type="entry name" value="Arg_repressor_C"/>
    <property type="match status" value="1"/>
</dbReference>
<sequence>MNKKERQEKICALIRTNEVRTQKELRELLKNQGYDVTPATISRDMQEIQVRKEYSPNGVESYHLPSSVKEKSSTIQKLQQFFSEAIQSIEVSGIFVIIRTDPGNAKAIGYMMESLEWKQLAGVISGDDNCLLLCKTESEAEKVKKKCLEIWGKDKN</sequence>
<dbReference type="UniPathway" id="UPA00068"/>
<dbReference type="STRING" id="302167.GCA_900166595_03307"/>
<dbReference type="GO" id="GO:0006526">
    <property type="term" value="P:L-arginine biosynthetic process"/>
    <property type="evidence" value="ECO:0007669"/>
    <property type="project" value="UniProtKB-UniPathway"/>
</dbReference>
<dbReference type="EMBL" id="CP018622">
    <property type="protein sequence ID" value="AUJ23538.1"/>
    <property type="molecule type" value="Genomic_DNA"/>
</dbReference>
<dbReference type="GO" id="GO:0051259">
    <property type="term" value="P:protein complex oligomerization"/>
    <property type="evidence" value="ECO:0007669"/>
    <property type="project" value="InterPro"/>
</dbReference>
<evidence type="ECO:0000313" key="10">
    <source>
        <dbReference type="EMBL" id="AUJ23538.1"/>
    </source>
</evidence>
<evidence type="ECO:0000256" key="1">
    <source>
        <dbReference type="ARBA" id="ARBA00004496"/>
    </source>
</evidence>
<dbReference type="InterPro" id="IPR036390">
    <property type="entry name" value="WH_DNA-bd_sf"/>
</dbReference>
<keyword evidence="7" id="KW-0055">Arginine biosynthesis</keyword>
<dbReference type="PRINTS" id="PR01467">
    <property type="entry name" value="ARGREPRESSOR"/>
</dbReference>
<dbReference type="GO" id="GO:0034618">
    <property type="term" value="F:arginine binding"/>
    <property type="evidence" value="ECO:0007669"/>
    <property type="project" value="InterPro"/>
</dbReference>
<keyword evidence="5 7" id="KW-0238">DNA-binding</keyword>
<keyword evidence="7" id="KW-0028">Amino-acid biosynthesis</keyword>
<accession>A0A2K9IUR3</accession>
<dbReference type="GO" id="GO:0005737">
    <property type="term" value="C:cytoplasm"/>
    <property type="evidence" value="ECO:0007669"/>
    <property type="project" value="UniProtKB-SubCell"/>
</dbReference>
<comment type="similarity">
    <text evidence="2 7">Belongs to the ArgR family.</text>
</comment>
<dbReference type="SUPFAM" id="SSF55252">
    <property type="entry name" value="C-terminal domain of arginine repressor"/>
    <property type="match status" value="1"/>
</dbReference>
<dbReference type="SUPFAM" id="SSF46785">
    <property type="entry name" value="Winged helix' DNA-binding domain"/>
    <property type="match status" value="1"/>
</dbReference>
<keyword evidence="7" id="KW-0678">Repressor</keyword>
<keyword evidence="3 7" id="KW-0963">Cytoplasm</keyword>
<dbReference type="GO" id="GO:0003677">
    <property type="term" value="F:DNA binding"/>
    <property type="evidence" value="ECO:0007669"/>
    <property type="project" value="UniProtKB-KW"/>
</dbReference>
<dbReference type="PANTHER" id="PTHR34471">
    <property type="entry name" value="ARGININE REPRESSOR"/>
    <property type="match status" value="1"/>
</dbReference>
<comment type="function">
    <text evidence="7">Regulates arginine biosynthesis genes.</text>
</comment>
<keyword evidence="6 7" id="KW-0804">Transcription</keyword>
<dbReference type="AlphaFoldDB" id="A0A2K9IUR3"/>
<evidence type="ECO:0000313" key="11">
    <source>
        <dbReference type="Proteomes" id="UP000234237"/>
    </source>
</evidence>
<evidence type="ECO:0000256" key="6">
    <source>
        <dbReference type="ARBA" id="ARBA00023163"/>
    </source>
</evidence>
<dbReference type="KEGG" id="vpn:A21D_00425"/>
<feature type="domain" description="Arginine repressor C-terminal" evidence="9">
    <location>
        <begin position="82"/>
        <end position="146"/>
    </location>
</feature>
<evidence type="ECO:0000256" key="3">
    <source>
        <dbReference type="ARBA" id="ARBA00022490"/>
    </source>
</evidence>
<comment type="subcellular location">
    <subcellularLocation>
        <location evidence="1 7">Cytoplasm</location>
    </subcellularLocation>
</comment>
<evidence type="ECO:0000259" key="9">
    <source>
        <dbReference type="Pfam" id="PF02863"/>
    </source>
</evidence>